<organism evidence="1 2">
    <name type="scientific">Gigaspora margarita</name>
    <dbReference type="NCBI Taxonomy" id="4874"/>
    <lineage>
        <taxon>Eukaryota</taxon>
        <taxon>Fungi</taxon>
        <taxon>Fungi incertae sedis</taxon>
        <taxon>Mucoromycota</taxon>
        <taxon>Glomeromycotina</taxon>
        <taxon>Glomeromycetes</taxon>
        <taxon>Diversisporales</taxon>
        <taxon>Gigasporaceae</taxon>
        <taxon>Gigaspora</taxon>
    </lineage>
</organism>
<comment type="caution">
    <text evidence="1">The sequence shown here is derived from an EMBL/GenBank/DDBJ whole genome shotgun (WGS) entry which is preliminary data.</text>
</comment>
<dbReference type="Proteomes" id="UP000789901">
    <property type="component" value="Unassembled WGS sequence"/>
</dbReference>
<evidence type="ECO:0000313" key="1">
    <source>
        <dbReference type="EMBL" id="CAG8853858.1"/>
    </source>
</evidence>
<accession>A0ABN7XHK7</accession>
<evidence type="ECO:0000313" key="2">
    <source>
        <dbReference type="Proteomes" id="UP000789901"/>
    </source>
</evidence>
<keyword evidence="2" id="KW-1185">Reference proteome</keyword>
<feature type="non-terminal residue" evidence="1">
    <location>
        <position position="207"/>
    </location>
</feature>
<name>A0ABN7XHK7_GIGMA</name>
<sequence length="207" mass="23614">KEDQYIEIEGHKVMAAGKNTLTRFLGVWIGTTANEKLVVKRAKMIVGMFRRTLQFKSLSISQLSYINNMCIVPKLVYMLQVTKITKERLEEIYQPIVRLLKNKAGLTSMLGNYIVLHQGLGRCRSLADEVFSKQFISVQNRLNNCSRIGKITRIRMKDGFALAGLVNETWEVSRSEVLKRIWKDNLTNLVLVKAKEQGIIVRANSSP</sequence>
<dbReference type="EMBL" id="CAJVQB010130029">
    <property type="protein sequence ID" value="CAG8853858.1"/>
    <property type="molecule type" value="Genomic_DNA"/>
</dbReference>
<protein>
    <submittedName>
        <fullName evidence="1">23549_t:CDS:1</fullName>
    </submittedName>
</protein>
<proteinExistence type="predicted"/>
<gene>
    <name evidence="1" type="ORF">GMARGA_LOCUS42679</name>
</gene>
<reference evidence="1 2" key="1">
    <citation type="submission" date="2021-06" db="EMBL/GenBank/DDBJ databases">
        <authorList>
            <person name="Kallberg Y."/>
            <person name="Tangrot J."/>
            <person name="Rosling A."/>
        </authorList>
    </citation>
    <scope>NUCLEOTIDE SEQUENCE [LARGE SCALE GENOMIC DNA]</scope>
    <source>
        <strain evidence="1 2">120-4 pot B 10/14</strain>
    </source>
</reference>
<feature type="non-terminal residue" evidence="1">
    <location>
        <position position="1"/>
    </location>
</feature>